<evidence type="ECO:0000313" key="2">
    <source>
        <dbReference type="Proteomes" id="UP000319663"/>
    </source>
</evidence>
<dbReference type="EMBL" id="VIFY01000003">
    <property type="protein sequence ID" value="TQB77141.1"/>
    <property type="molecule type" value="Genomic_DNA"/>
</dbReference>
<dbReference type="Proteomes" id="UP000319663">
    <property type="component" value="Unassembled WGS sequence"/>
</dbReference>
<sequence>MGAYLMQAALAAIINDGFPVHKAQALVASGLQVFQDVSDGTSPYQWIAQYYRSAYMRRSPTDMENEEYKFLYDILREMENFYNGSLVDNIPQKPWPLCCSTWVRSCALDDFALDMDGNIVTGFDNEGSLHQITIQDIPQYHDYLWEDSAATGLHPYWALDASNGYMFDSPPTLSSAGDPLPFCSGATLGRTQTLTEPNTLTICPRALTNEYDSLNLGSGTPKIGTFISAVFSMSATPFHETVYLIGRSEKTPDSSCEDHQHIIQNYQATLEKRQDEHPDFMDYDTKTLENEDGLIYGQLARRNPENYVWMCVGYWYFMVLMRRSWSQEMELPPWAGRIYPQEVIKWQQYELQI</sequence>
<reference evidence="1 2" key="1">
    <citation type="submission" date="2019-06" db="EMBL/GenBank/DDBJ databases">
        <title>Wine fermentation using esterase from Monascus purpureus.</title>
        <authorList>
            <person name="Geng C."/>
            <person name="Zhang Y."/>
        </authorList>
    </citation>
    <scope>NUCLEOTIDE SEQUENCE [LARGE SCALE GENOMIC DNA]</scope>
    <source>
        <strain evidence="1">HQ1</strain>
    </source>
</reference>
<keyword evidence="2" id="KW-1185">Reference proteome</keyword>
<dbReference type="AlphaFoldDB" id="A0A507R7G7"/>
<proteinExistence type="predicted"/>
<comment type="caution">
    <text evidence="1">The sequence shown here is derived from an EMBL/GenBank/DDBJ whole genome shotgun (WGS) entry which is preliminary data.</text>
</comment>
<gene>
    <name evidence="1" type="ORF">MPDQ_004541</name>
</gene>
<name>A0A507R7G7_MONPU</name>
<protein>
    <submittedName>
        <fullName evidence="1">Uncharacterized protein</fullName>
    </submittedName>
</protein>
<accession>A0A507R7G7</accession>
<organism evidence="1 2">
    <name type="scientific">Monascus purpureus</name>
    <name type="common">Red mold</name>
    <name type="synonym">Monascus anka</name>
    <dbReference type="NCBI Taxonomy" id="5098"/>
    <lineage>
        <taxon>Eukaryota</taxon>
        <taxon>Fungi</taxon>
        <taxon>Dikarya</taxon>
        <taxon>Ascomycota</taxon>
        <taxon>Pezizomycotina</taxon>
        <taxon>Eurotiomycetes</taxon>
        <taxon>Eurotiomycetidae</taxon>
        <taxon>Eurotiales</taxon>
        <taxon>Aspergillaceae</taxon>
        <taxon>Monascus</taxon>
    </lineage>
</organism>
<evidence type="ECO:0000313" key="1">
    <source>
        <dbReference type="EMBL" id="TQB77141.1"/>
    </source>
</evidence>